<dbReference type="InterPro" id="IPR021698">
    <property type="entry name" value="DUF3280"/>
</dbReference>
<feature type="signal peptide" evidence="1">
    <location>
        <begin position="1"/>
        <end position="22"/>
    </location>
</feature>
<dbReference type="OrthoDB" id="8442682at2"/>
<evidence type="ECO:0000256" key="1">
    <source>
        <dbReference type="SAM" id="SignalP"/>
    </source>
</evidence>
<keyword evidence="1" id="KW-0732">Signal</keyword>
<dbReference type="AlphaFoldDB" id="A0A0B1QA68"/>
<dbReference type="STRING" id="370622.LA66_04115"/>
<feature type="chain" id="PRO_5002080501" description="DUF2380 domain-containing protein" evidence="1">
    <location>
        <begin position="23"/>
        <end position="170"/>
    </location>
</feature>
<evidence type="ECO:0000313" key="3">
    <source>
        <dbReference type="Proteomes" id="UP000030826"/>
    </source>
</evidence>
<protein>
    <recommendedName>
        <fullName evidence="4">DUF2380 domain-containing protein</fullName>
    </recommendedName>
</protein>
<evidence type="ECO:0000313" key="2">
    <source>
        <dbReference type="EMBL" id="KHJ55822.1"/>
    </source>
</evidence>
<comment type="caution">
    <text evidence="2">The sequence shown here is derived from an EMBL/GenBank/DDBJ whole genome shotgun (WGS) entry which is preliminary data.</text>
</comment>
<dbReference type="Proteomes" id="UP000030826">
    <property type="component" value="Unassembled WGS sequence"/>
</dbReference>
<dbReference type="RefSeq" id="WP_039188867.1">
    <property type="nucleotide sequence ID" value="NZ_JRFJ01000001.1"/>
</dbReference>
<evidence type="ECO:0008006" key="4">
    <source>
        <dbReference type="Google" id="ProtNLM"/>
    </source>
</evidence>
<accession>A0A0B1QA68</accession>
<proteinExistence type="predicted"/>
<dbReference type="EMBL" id="JRFJ01000001">
    <property type="protein sequence ID" value="KHJ55822.1"/>
    <property type="molecule type" value="Genomic_DNA"/>
</dbReference>
<sequence length="170" mass="17971">MSLRLLALPLILAALFGTEATAEPRLAVMPFDYVDTSGEPVDQSADHARRMGLFRETLQGALGAEGKVEAVELPCTRDGCTPANSRPLDLLDSARSVSADFIVLGAVQKMSTLISSGWVNVIDVDRGQVALARKLSFRGDNDEAFRRAAGFAADDIVRNLPAVAGSGAAK</sequence>
<organism evidence="2 3">
    <name type="scientific">Aureimonas altamirensis</name>
    <dbReference type="NCBI Taxonomy" id="370622"/>
    <lineage>
        <taxon>Bacteria</taxon>
        <taxon>Pseudomonadati</taxon>
        <taxon>Pseudomonadota</taxon>
        <taxon>Alphaproteobacteria</taxon>
        <taxon>Hyphomicrobiales</taxon>
        <taxon>Aurantimonadaceae</taxon>
        <taxon>Aureimonas</taxon>
    </lineage>
</organism>
<reference evidence="2 3" key="1">
    <citation type="submission" date="2014-09" db="EMBL/GenBank/DDBJ databases">
        <title>Isolation and characterization of Aurantimonas altamirensis ON-56566 from clinical sample following a dog bite.</title>
        <authorList>
            <person name="Eshaghi A."/>
            <person name="Li A."/>
            <person name="Shahinas D."/>
            <person name="Bahn P."/>
            <person name="Kus J.V."/>
            <person name="Patel S.N."/>
        </authorList>
    </citation>
    <scope>NUCLEOTIDE SEQUENCE [LARGE SCALE GENOMIC DNA]</scope>
    <source>
        <strain evidence="2 3">ON-56566</strain>
    </source>
</reference>
<name>A0A0B1QA68_9HYPH</name>
<dbReference type="Pfam" id="PF11684">
    <property type="entry name" value="DUF3280"/>
    <property type="match status" value="1"/>
</dbReference>
<gene>
    <name evidence="2" type="ORF">LA66_04115</name>
</gene>